<reference evidence="1" key="1">
    <citation type="journal article" date="2022" name="bioRxiv">
        <title>Sequencing and chromosome-scale assembly of the giantPleurodeles waltlgenome.</title>
        <authorList>
            <person name="Brown T."/>
            <person name="Elewa A."/>
            <person name="Iarovenko S."/>
            <person name="Subramanian E."/>
            <person name="Araus A.J."/>
            <person name="Petzold A."/>
            <person name="Susuki M."/>
            <person name="Suzuki K.-i.T."/>
            <person name="Hayashi T."/>
            <person name="Toyoda A."/>
            <person name="Oliveira C."/>
            <person name="Osipova E."/>
            <person name="Leigh N.D."/>
            <person name="Simon A."/>
            <person name="Yun M.H."/>
        </authorList>
    </citation>
    <scope>NUCLEOTIDE SEQUENCE</scope>
    <source>
        <strain evidence="1">20211129_DDA</strain>
        <tissue evidence="1">Liver</tissue>
    </source>
</reference>
<sequence length="128" mass="13968">MEACSACGRAAAGPRSAQHRMRTKWVHHWCSALWPVKGCAAPQLARDVGWAWRLSELAGLVTARCGPRSLRLVATHGGPWLCTLLPKVRWESPRGPVLEPGRVVERLRVSQQASVETVGELQTAPTGQ</sequence>
<dbReference type="EMBL" id="JANPWB010000014">
    <property type="protein sequence ID" value="KAJ1098056.1"/>
    <property type="molecule type" value="Genomic_DNA"/>
</dbReference>
<evidence type="ECO:0000313" key="2">
    <source>
        <dbReference type="EMBL" id="KAJ1098056.1"/>
    </source>
</evidence>
<organism evidence="1 3">
    <name type="scientific">Pleurodeles waltl</name>
    <name type="common">Iberian ribbed newt</name>
    <dbReference type="NCBI Taxonomy" id="8319"/>
    <lineage>
        <taxon>Eukaryota</taxon>
        <taxon>Metazoa</taxon>
        <taxon>Chordata</taxon>
        <taxon>Craniata</taxon>
        <taxon>Vertebrata</taxon>
        <taxon>Euteleostomi</taxon>
        <taxon>Amphibia</taxon>
        <taxon>Batrachia</taxon>
        <taxon>Caudata</taxon>
        <taxon>Salamandroidea</taxon>
        <taxon>Salamandridae</taxon>
        <taxon>Pleurodelinae</taxon>
        <taxon>Pleurodeles</taxon>
    </lineage>
</organism>
<name>A0AAV7M2N8_PLEWA</name>
<evidence type="ECO:0000313" key="3">
    <source>
        <dbReference type="Proteomes" id="UP001066276"/>
    </source>
</evidence>
<dbReference type="Proteomes" id="UP001066276">
    <property type="component" value="Chromosome 10"/>
</dbReference>
<proteinExistence type="predicted"/>
<dbReference type="EMBL" id="JANPWB010000014">
    <property type="protein sequence ID" value="KAJ1098055.1"/>
    <property type="molecule type" value="Genomic_DNA"/>
</dbReference>
<keyword evidence="3" id="KW-1185">Reference proteome</keyword>
<evidence type="ECO:0000313" key="1">
    <source>
        <dbReference type="EMBL" id="KAJ1098055.1"/>
    </source>
</evidence>
<accession>A0AAV7M2N8</accession>
<gene>
    <name evidence="1" type="ORF">NDU88_003171</name>
    <name evidence="2" type="ORF">NDU88_003172</name>
</gene>
<protein>
    <submittedName>
        <fullName evidence="1">Uncharacterized protein</fullName>
    </submittedName>
</protein>
<dbReference type="AlphaFoldDB" id="A0AAV7M2N8"/>
<comment type="caution">
    <text evidence="1">The sequence shown here is derived from an EMBL/GenBank/DDBJ whole genome shotgun (WGS) entry which is preliminary data.</text>
</comment>